<sequence>MIISPNNFQKGIITISLLLSTLFGQSYPTIEYLSVDVRESGFTFEFLLSDSISRNDVSSWIERDNWLMLNFYNVEIPAMGFFDQNISYPIQKIHQAGTNHTLKLSFNVAHKLGIVDVILHDGKKVTVVIRYTDAVAPKEVNPSFIFPNPKDARKIQHPLSWKDDRERTILVILCDTDGLPIYIDDQMVGYSPLENGIDILPGWHKVGYFPKKQNLNNEVRTPKERMINDIMRMGLLDVYIEEGKSETIVLNYQSLDDEVLDYNRRSQTGIWAGFGIFFLVIVLMSWGLA</sequence>
<evidence type="ECO:0000256" key="1">
    <source>
        <dbReference type="SAM" id="Phobius"/>
    </source>
</evidence>
<accession>A0A381WHE2</accession>
<evidence type="ECO:0000313" key="2">
    <source>
        <dbReference type="EMBL" id="SVA51711.1"/>
    </source>
</evidence>
<evidence type="ECO:0008006" key="3">
    <source>
        <dbReference type="Google" id="ProtNLM"/>
    </source>
</evidence>
<organism evidence="2">
    <name type="scientific">marine metagenome</name>
    <dbReference type="NCBI Taxonomy" id="408172"/>
    <lineage>
        <taxon>unclassified sequences</taxon>
        <taxon>metagenomes</taxon>
        <taxon>ecological metagenomes</taxon>
    </lineage>
</organism>
<name>A0A381WHE2_9ZZZZ</name>
<keyword evidence="1" id="KW-0472">Membrane</keyword>
<proteinExistence type="predicted"/>
<dbReference type="EMBL" id="UINC01011763">
    <property type="protein sequence ID" value="SVA51711.1"/>
    <property type="molecule type" value="Genomic_DNA"/>
</dbReference>
<reference evidence="2" key="1">
    <citation type="submission" date="2018-05" db="EMBL/GenBank/DDBJ databases">
        <authorList>
            <person name="Lanie J.A."/>
            <person name="Ng W.-L."/>
            <person name="Kazmierczak K.M."/>
            <person name="Andrzejewski T.M."/>
            <person name="Davidsen T.M."/>
            <person name="Wayne K.J."/>
            <person name="Tettelin H."/>
            <person name="Glass J.I."/>
            <person name="Rusch D."/>
            <person name="Podicherti R."/>
            <person name="Tsui H.-C.T."/>
            <person name="Winkler M.E."/>
        </authorList>
    </citation>
    <scope>NUCLEOTIDE SEQUENCE</scope>
</reference>
<protein>
    <recommendedName>
        <fullName evidence="3">PEGA domain-containing protein</fullName>
    </recommendedName>
</protein>
<keyword evidence="1" id="KW-0812">Transmembrane</keyword>
<dbReference type="AlphaFoldDB" id="A0A381WHE2"/>
<keyword evidence="1" id="KW-1133">Transmembrane helix</keyword>
<feature type="transmembrane region" description="Helical" evidence="1">
    <location>
        <begin position="269"/>
        <end position="288"/>
    </location>
</feature>
<gene>
    <name evidence="2" type="ORF">METZ01_LOCUS104565</name>
</gene>